<reference evidence="1 2" key="1">
    <citation type="submission" date="2019-02" db="EMBL/GenBank/DDBJ databases">
        <title>WGS of Pseudoxanthomonas species novum from clinical isolates.</title>
        <authorList>
            <person name="Bernier A.-M."/>
            <person name="Bernard K."/>
            <person name="Vachon A."/>
        </authorList>
    </citation>
    <scope>NUCLEOTIDE SEQUENCE [LARGE SCALE GENOMIC DNA]</scope>
    <source>
        <strain evidence="1 2">NML171200</strain>
    </source>
</reference>
<accession>A0A4Q8L972</accession>
<gene>
    <name evidence="1" type="ORF">EA660_12305</name>
</gene>
<dbReference type="AlphaFoldDB" id="A0A4Q8L972"/>
<sequence length="92" mass="10342">MISRRLDPGFIKRAGGRLERRFGEYEVVTSFLVDAPNRCLRGVLMVYGPNGALLRTVPATGPSMSRSDMDEQMRRLLETIAGIEPDGTPRYR</sequence>
<evidence type="ECO:0000313" key="1">
    <source>
        <dbReference type="EMBL" id="TAA24501.1"/>
    </source>
</evidence>
<proteinExistence type="predicted"/>
<name>A0A4Q8L972_9GAMM</name>
<dbReference type="Proteomes" id="UP000292627">
    <property type="component" value="Unassembled WGS sequence"/>
</dbReference>
<organism evidence="1 2">
    <name type="scientific">Pseudoxanthomonas winnipegensis</name>
    <dbReference type="NCBI Taxonomy" id="2480810"/>
    <lineage>
        <taxon>Bacteria</taxon>
        <taxon>Pseudomonadati</taxon>
        <taxon>Pseudomonadota</taxon>
        <taxon>Gammaproteobacteria</taxon>
        <taxon>Lysobacterales</taxon>
        <taxon>Lysobacteraceae</taxon>
        <taxon>Pseudoxanthomonas</taxon>
    </lineage>
</organism>
<evidence type="ECO:0000313" key="2">
    <source>
        <dbReference type="Proteomes" id="UP000292627"/>
    </source>
</evidence>
<dbReference type="EMBL" id="SHMC01000004">
    <property type="protein sequence ID" value="TAA24501.1"/>
    <property type="molecule type" value="Genomic_DNA"/>
</dbReference>
<comment type="caution">
    <text evidence="1">The sequence shown here is derived from an EMBL/GenBank/DDBJ whole genome shotgun (WGS) entry which is preliminary data.</text>
</comment>
<protein>
    <submittedName>
        <fullName evidence="1">Uncharacterized protein</fullName>
    </submittedName>
</protein>
<dbReference type="RefSeq" id="WP_165424148.1">
    <property type="nucleotide sequence ID" value="NZ_SHMC01000004.1"/>
</dbReference>